<dbReference type="PANTHER" id="PTHR23159">
    <property type="entry name" value="CENTROSOMAL PROTEIN 2"/>
    <property type="match status" value="1"/>
</dbReference>
<feature type="compositionally biased region" description="Low complexity" evidence="2">
    <location>
        <begin position="8"/>
        <end position="35"/>
    </location>
</feature>
<keyword evidence="1" id="KW-0175">Coiled coil</keyword>
<feature type="region of interest" description="Disordered" evidence="2">
    <location>
        <begin position="425"/>
        <end position="444"/>
    </location>
</feature>
<feature type="compositionally biased region" description="Low complexity" evidence="2">
    <location>
        <begin position="337"/>
        <end position="351"/>
    </location>
</feature>
<feature type="region of interest" description="Disordered" evidence="2">
    <location>
        <begin position="771"/>
        <end position="805"/>
    </location>
</feature>
<feature type="region of interest" description="Disordered" evidence="2">
    <location>
        <begin position="171"/>
        <end position="418"/>
    </location>
</feature>
<feature type="compositionally biased region" description="Low complexity" evidence="2">
    <location>
        <begin position="1244"/>
        <end position="1260"/>
    </location>
</feature>
<feature type="compositionally biased region" description="Low complexity" evidence="2">
    <location>
        <begin position="1163"/>
        <end position="1172"/>
    </location>
</feature>
<evidence type="ECO:0000256" key="1">
    <source>
        <dbReference type="SAM" id="Coils"/>
    </source>
</evidence>
<feature type="compositionally biased region" description="Polar residues" evidence="2">
    <location>
        <begin position="244"/>
        <end position="256"/>
    </location>
</feature>
<feature type="compositionally biased region" description="Low complexity" evidence="2">
    <location>
        <begin position="386"/>
        <end position="396"/>
    </location>
</feature>
<feature type="compositionally biased region" description="Polar residues" evidence="2">
    <location>
        <begin position="1134"/>
        <end position="1147"/>
    </location>
</feature>
<sequence length="1306" mass="138115">MAATSGSQHQHQPQQQQQQQQQQQGAGAGAGDQQQRASSRFSNDWASYMHLQNQLETAEPDPTVIVVKKKPPVSKRPSDPSVGGSAAAATAAAAPPAPEFLGLSAAALEPRLREPGVGIGDRRSAATAATSLTDEMSEYGEDEVVLSAATRVGLKRSPSSGAAIVFNKASISAASAPGPPSPAESARDRDSSTKQSFSQQRHGYESGPGTGFDPATLANAGIVEGATPSRTSIGEDSVNRHRNSNPSRFSNGTSGWQTPSETQSQQSPRSSRSARPLTLPPAEPLPPLPSPNSNTPHLPAENGAGQTSPELSHQQRLTHSSSSGRLASQAAGTGLGSPPSSISAASTSRPTKALGIEIRPPAQQGGTSPGHVNRIRAAMETALGGTSPSAPLSPRSPAQPAPPRAAPTGATAAAVSAREREFMERIDRSSLSADSSASVSTTSMPAHMPITAATGRLNGESTSTVTSPVTPTAATMSTSTSSGSTMSRATERVPPSAAGKAQAIFAATNGGGAAASTSRNPLAGARTAASEQVHGNRTQVSIIEPEGRGLVRRASSVNLQSRRNEMEEDKVIVKSAPQQRAVILKKAETRFAGAFNEVAQAFKQLQAEKRTLENIIRATTPLDGLGDQGQLSDYLKSMTAKVASNEEEIRKLLELLDQQRAVMDYMLETHEREADAHFDQIDELQVQLDIMTEEAENHRANCVQLTADLERAHNDSVSARADVLKLRAALQQEASKCEQAMTLLRAVQHQMKDRDQANKLVREELETLRARQDDRRDARGRDEEMQTKLSAQHAEELSSLSEELRRDLSSKHEADLLARSEQIRAELAAKHADELERFARQLRTELAAQHKSELKTLQAKLESNLMLAKAEAKERLSQKNNAHESELKALHSRLGRLEREGDNKATLEGELRDMRAQQVTLVNQLAERTNAMNEMEDKSRGLEKEVGVLRAATAVPPALPDKDGDRSAAALQMRLQAAEARAAAAEKEKEEMQIKMTALEEGGSKSELASLRAQLVDQRAREVQIRNAYKNLQYELRKAQQSFKADDRKRSFLTGMAGGSGGSVSGHGAPLSSLDGPPTLQRSSSNSSQTNRQLKRLSLPVQPKGDRVLPTNWMDIYQRESMGGGGGGGGGGSRPTSASSTHFSHFGNNGPPPSSFRQPVSASRNSFSFSTTPSPPDRRRSGGADGAGGGADEEGRSLSSAGTASHAGGVLGYGSANSNAGDRGSFSAGGGANGNNAIGMTGMSASVSSSSSSSSSATAANNYHGQGQQMYGRPVSEASAYSISEEDEEVMESDGGTSGMRTKDMP</sequence>
<evidence type="ECO:0000313" key="3">
    <source>
        <dbReference type="EMBL" id="KAK0523512.1"/>
    </source>
</evidence>
<proteinExistence type="predicted"/>
<evidence type="ECO:0000313" key="4">
    <source>
        <dbReference type="Proteomes" id="UP001176521"/>
    </source>
</evidence>
<feature type="region of interest" description="Disordered" evidence="2">
    <location>
        <begin position="115"/>
        <end position="134"/>
    </location>
</feature>
<dbReference type="EMBL" id="JAPDMQ010000508">
    <property type="protein sequence ID" value="KAK0523512.1"/>
    <property type="molecule type" value="Genomic_DNA"/>
</dbReference>
<comment type="caution">
    <text evidence="3">The sequence shown here is derived from an EMBL/GenBank/DDBJ whole genome shotgun (WGS) entry which is preliminary data.</text>
</comment>
<feature type="region of interest" description="Disordered" evidence="2">
    <location>
        <begin position="458"/>
        <end position="490"/>
    </location>
</feature>
<feature type="coiled-coil region" evidence="1">
    <location>
        <begin position="595"/>
        <end position="715"/>
    </location>
</feature>
<feature type="compositionally biased region" description="Low complexity" evidence="2">
    <location>
        <begin position="1079"/>
        <end position="1092"/>
    </location>
</feature>
<feature type="compositionally biased region" description="Low complexity" evidence="2">
    <location>
        <begin position="79"/>
        <end position="93"/>
    </location>
</feature>
<gene>
    <name evidence="3" type="ORF">OC842_006126</name>
</gene>
<feature type="compositionally biased region" description="Low complexity" evidence="2">
    <location>
        <begin position="257"/>
        <end position="277"/>
    </location>
</feature>
<keyword evidence="4" id="KW-1185">Reference proteome</keyword>
<feature type="compositionally biased region" description="Basic and acidic residues" evidence="2">
    <location>
        <begin position="115"/>
        <end position="124"/>
    </location>
</feature>
<protein>
    <submittedName>
        <fullName evidence="3">Uncharacterized protein</fullName>
    </submittedName>
</protein>
<feature type="region of interest" description="Disordered" evidence="2">
    <location>
        <begin position="1"/>
        <end position="93"/>
    </location>
</feature>
<feature type="compositionally biased region" description="Polar residues" evidence="2">
    <location>
        <begin position="304"/>
        <end position="326"/>
    </location>
</feature>
<feature type="region of interest" description="Disordered" evidence="2">
    <location>
        <begin position="1053"/>
        <end position="1203"/>
    </location>
</feature>
<feature type="compositionally biased region" description="Gly residues" evidence="2">
    <location>
        <begin position="1122"/>
        <end position="1133"/>
    </location>
</feature>
<dbReference type="PANTHER" id="PTHR23159:SF31">
    <property type="entry name" value="CENTROSOME-ASSOCIATED PROTEIN CEP250 ISOFORM X1"/>
    <property type="match status" value="1"/>
</dbReference>
<name>A0AAN6G8G7_9BASI</name>
<feature type="compositionally biased region" description="Low complexity" evidence="2">
    <location>
        <begin position="461"/>
        <end position="487"/>
    </location>
</feature>
<accession>A0AAN6G8G7</accession>
<feature type="compositionally biased region" description="Pro residues" evidence="2">
    <location>
        <begin position="278"/>
        <end position="290"/>
    </location>
</feature>
<feature type="coiled-coil region" evidence="1">
    <location>
        <begin position="851"/>
        <end position="1002"/>
    </location>
</feature>
<feature type="compositionally biased region" description="Low complexity" evidence="2">
    <location>
        <begin position="429"/>
        <end position="443"/>
    </location>
</feature>
<feature type="compositionally biased region" description="Polar residues" evidence="2">
    <location>
        <begin position="36"/>
        <end position="56"/>
    </location>
</feature>
<evidence type="ECO:0000256" key="2">
    <source>
        <dbReference type="SAM" id="MobiDB-lite"/>
    </source>
</evidence>
<reference evidence="3" key="1">
    <citation type="journal article" date="2023" name="PhytoFront">
        <title>Draft Genome Resources of Seven Strains of Tilletia horrida, Causal Agent of Kernel Smut of Rice.</title>
        <authorList>
            <person name="Khanal S."/>
            <person name="Antony Babu S."/>
            <person name="Zhou X.G."/>
        </authorList>
    </citation>
    <scope>NUCLEOTIDE SEQUENCE</scope>
    <source>
        <strain evidence="3">TX3</strain>
    </source>
</reference>
<organism evidence="3 4">
    <name type="scientific">Tilletia horrida</name>
    <dbReference type="NCBI Taxonomy" id="155126"/>
    <lineage>
        <taxon>Eukaryota</taxon>
        <taxon>Fungi</taxon>
        <taxon>Dikarya</taxon>
        <taxon>Basidiomycota</taxon>
        <taxon>Ustilaginomycotina</taxon>
        <taxon>Exobasidiomycetes</taxon>
        <taxon>Tilletiales</taxon>
        <taxon>Tilletiaceae</taxon>
        <taxon>Tilletia</taxon>
    </lineage>
</organism>
<feature type="compositionally biased region" description="Basic and acidic residues" evidence="2">
    <location>
        <begin position="771"/>
        <end position="786"/>
    </location>
</feature>
<feature type="compositionally biased region" description="Low complexity" evidence="2">
    <location>
        <begin position="406"/>
        <end position="416"/>
    </location>
</feature>
<dbReference type="Proteomes" id="UP001176521">
    <property type="component" value="Unassembled WGS sequence"/>
</dbReference>
<feature type="compositionally biased region" description="Gly residues" evidence="2">
    <location>
        <begin position="1056"/>
        <end position="1065"/>
    </location>
</feature>
<feature type="region of interest" description="Disordered" evidence="2">
    <location>
        <begin position="1243"/>
        <end position="1306"/>
    </location>
</feature>